<dbReference type="EMBL" id="JBAWKC010000001">
    <property type="protein sequence ID" value="MFH6767361.1"/>
    <property type="molecule type" value="Genomic_DNA"/>
</dbReference>
<comment type="caution">
    <text evidence="1">The sequence shown here is derived from an EMBL/GenBank/DDBJ whole genome shotgun (WGS) entry which is preliminary data.</text>
</comment>
<organism evidence="1 2">
    <name type="scientific">Gaetbulibacter aquiaggeris</name>
    <dbReference type="NCBI Taxonomy" id="1735373"/>
    <lineage>
        <taxon>Bacteria</taxon>
        <taxon>Pseudomonadati</taxon>
        <taxon>Bacteroidota</taxon>
        <taxon>Flavobacteriia</taxon>
        <taxon>Flavobacteriales</taxon>
        <taxon>Flavobacteriaceae</taxon>
        <taxon>Gaetbulibacter</taxon>
    </lineage>
</organism>
<evidence type="ECO:0000313" key="1">
    <source>
        <dbReference type="EMBL" id="MFH6767361.1"/>
    </source>
</evidence>
<dbReference type="GO" id="GO:0008168">
    <property type="term" value="F:methyltransferase activity"/>
    <property type="evidence" value="ECO:0007669"/>
    <property type="project" value="UniProtKB-KW"/>
</dbReference>
<reference evidence="1 2" key="1">
    <citation type="submission" date="2024-02" db="EMBL/GenBank/DDBJ databases">
        <title>A Gaetbulibacter species isolated from tidal flats and genomic insights of their niches.</title>
        <authorList>
            <person name="Ye Y."/>
        </authorList>
    </citation>
    <scope>NUCLEOTIDE SEQUENCE [LARGE SCALE GENOMIC DNA]</scope>
    <source>
        <strain evidence="1 2">KEM-8</strain>
    </source>
</reference>
<name>A0ABW7MKL4_9FLAO</name>
<keyword evidence="1" id="KW-0808">Transferase</keyword>
<keyword evidence="1" id="KW-0489">Methyltransferase</keyword>
<sequence length="316" mass="36999">MKRECKLCFNESDDIIEVEEMMFGFKTYFEYLYCDSCQSLSLINIPNNMVDYYPRNYYSFVKRSANKFKNWISKSKSANTLGDFSIIGCSVRFLTGRNSNLKAIKICKPDKNTSRILDIGCGDGFLLDKLNEQGFKKLFGIDPYLEKEIQKNDYKIRKESVEGLVNEKCKFDIIILSHVFEHFEEPHSSLKNIYKLLESNGALILRSPISSCYAFKKYKKNWYQIDAPRHILIPSFSGLKQMCEKLGFRLQNYFFDSDAKQFLISANYKRGIPMISQNTNILKTRFYPKGMYFTIFSRILNLKDKGDQATFIFQKK</sequence>
<keyword evidence="2" id="KW-1185">Reference proteome</keyword>
<dbReference type="Proteomes" id="UP001610104">
    <property type="component" value="Unassembled WGS sequence"/>
</dbReference>
<dbReference type="Pfam" id="PF13489">
    <property type="entry name" value="Methyltransf_23"/>
    <property type="match status" value="1"/>
</dbReference>
<dbReference type="GO" id="GO:0032259">
    <property type="term" value="P:methylation"/>
    <property type="evidence" value="ECO:0007669"/>
    <property type="project" value="UniProtKB-KW"/>
</dbReference>
<dbReference type="PANTHER" id="PTHR43861">
    <property type="entry name" value="TRANS-ACONITATE 2-METHYLTRANSFERASE-RELATED"/>
    <property type="match status" value="1"/>
</dbReference>
<accession>A0ABW7MKL4</accession>
<evidence type="ECO:0000313" key="2">
    <source>
        <dbReference type="Proteomes" id="UP001610104"/>
    </source>
</evidence>
<dbReference type="Gene3D" id="3.40.50.150">
    <property type="entry name" value="Vaccinia Virus protein VP39"/>
    <property type="match status" value="1"/>
</dbReference>
<dbReference type="EC" id="2.1.1.-" evidence="1"/>
<dbReference type="RefSeq" id="WP_395436647.1">
    <property type="nucleotide sequence ID" value="NZ_JBAWKC010000001.1"/>
</dbReference>
<protein>
    <submittedName>
        <fullName evidence="1">Class I SAM-dependent methyltransferase</fullName>
        <ecNumber evidence="1">2.1.1.-</ecNumber>
    </submittedName>
</protein>
<gene>
    <name evidence="1" type="ORF">V8G56_01330</name>
</gene>
<dbReference type="CDD" id="cd02440">
    <property type="entry name" value="AdoMet_MTases"/>
    <property type="match status" value="1"/>
</dbReference>
<proteinExistence type="predicted"/>
<dbReference type="SUPFAM" id="SSF53335">
    <property type="entry name" value="S-adenosyl-L-methionine-dependent methyltransferases"/>
    <property type="match status" value="1"/>
</dbReference>
<dbReference type="InterPro" id="IPR029063">
    <property type="entry name" value="SAM-dependent_MTases_sf"/>
</dbReference>